<keyword evidence="3" id="KW-0808">Transferase</keyword>
<dbReference type="InterPro" id="IPR051227">
    <property type="entry name" value="CS_glycosyltransferase"/>
</dbReference>
<sequence>MLWPTEENSSAATEKPEARSNSFLFVGVMTAQKYLNTRAVAAYRTWAQTIPGRVEFFSSEGSDTSIPIPIVALKNVDDSYPPQKKSFMMLKYMHDHYLDQYEWFMRADDDVYIKSERLENFLRSLNSSEAIFLGQTGMGARESWASWLWSPGRTSAWAVPG</sequence>
<evidence type="ECO:0000313" key="10">
    <source>
        <dbReference type="Proteomes" id="UP001460270"/>
    </source>
</evidence>
<dbReference type="Proteomes" id="UP001460270">
    <property type="component" value="Unassembled WGS sequence"/>
</dbReference>
<evidence type="ECO:0000256" key="5">
    <source>
        <dbReference type="ARBA" id="ARBA00022968"/>
    </source>
</evidence>
<evidence type="ECO:0000256" key="6">
    <source>
        <dbReference type="ARBA" id="ARBA00022989"/>
    </source>
</evidence>
<reference evidence="10" key="1">
    <citation type="submission" date="2024-04" db="EMBL/GenBank/DDBJ databases">
        <title>Salinicola lusitanus LLJ914,a marine bacterium isolated from the Okinawa Trough.</title>
        <authorList>
            <person name="Li J."/>
        </authorList>
    </citation>
    <scope>NUCLEOTIDE SEQUENCE [LARGE SCALE GENOMIC DNA]</scope>
</reference>
<dbReference type="GO" id="GO:0047238">
    <property type="term" value="F:glucuronosyl-N-acetylgalactosaminyl-proteoglycan 4-beta-N-acetylgalactosaminyltransferase activity"/>
    <property type="evidence" value="ECO:0007669"/>
    <property type="project" value="TreeGrafter"/>
</dbReference>
<gene>
    <name evidence="9" type="ORF">WMY93_006890</name>
</gene>
<evidence type="ECO:0000256" key="2">
    <source>
        <dbReference type="ARBA" id="ARBA00022676"/>
    </source>
</evidence>
<keyword evidence="5" id="KW-0735">Signal-anchor</keyword>
<keyword evidence="6" id="KW-1133">Transmembrane helix</keyword>
<dbReference type="Gene3D" id="3.90.550.50">
    <property type="match status" value="1"/>
</dbReference>
<dbReference type="Pfam" id="PF02434">
    <property type="entry name" value="Fringe"/>
    <property type="match status" value="1"/>
</dbReference>
<dbReference type="InterPro" id="IPR003378">
    <property type="entry name" value="Fringe-like_glycosylTrfase"/>
</dbReference>
<comment type="subcellular location">
    <subcellularLocation>
        <location evidence="1">Membrane</location>
        <topology evidence="1">Single-pass type II membrane protein</topology>
    </subcellularLocation>
</comment>
<evidence type="ECO:0000259" key="8">
    <source>
        <dbReference type="Pfam" id="PF02434"/>
    </source>
</evidence>
<keyword evidence="2" id="KW-0328">Glycosyltransferase</keyword>
<keyword evidence="10" id="KW-1185">Reference proteome</keyword>
<evidence type="ECO:0000256" key="4">
    <source>
        <dbReference type="ARBA" id="ARBA00022692"/>
    </source>
</evidence>
<dbReference type="AlphaFoldDB" id="A0AAW0PL33"/>
<dbReference type="PANTHER" id="PTHR12369">
    <property type="entry name" value="CHONDROITIN SYNTHASE"/>
    <property type="match status" value="1"/>
</dbReference>
<dbReference type="PANTHER" id="PTHR12369:SF42">
    <property type="entry name" value="CHONDROITIN SULFATE SYNTHASE 1"/>
    <property type="match status" value="1"/>
</dbReference>
<evidence type="ECO:0000256" key="3">
    <source>
        <dbReference type="ARBA" id="ARBA00022679"/>
    </source>
</evidence>
<comment type="caution">
    <text evidence="9">The sequence shown here is derived from an EMBL/GenBank/DDBJ whole genome shotgun (WGS) entry which is preliminary data.</text>
</comment>
<evidence type="ECO:0000313" key="9">
    <source>
        <dbReference type="EMBL" id="KAK7930495.1"/>
    </source>
</evidence>
<evidence type="ECO:0000256" key="7">
    <source>
        <dbReference type="ARBA" id="ARBA00023136"/>
    </source>
</evidence>
<evidence type="ECO:0000256" key="1">
    <source>
        <dbReference type="ARBA" id="ARBA00004606"/>
    </source>
</evidence>
<name>A0AAW0PL33_9GOBI</name>
<organism evidence="9 10">
    <name type="scientific">Mugilogobius chulae</name>
    <name type="common">yellowstripe goby</name>
    <dbReference type="NCBI Taxonomy" id="88201"/>
    <lineage>
        <taxon>Eukaryota</taxon>
        <taxon>Metazoa</taxon>
        <taxon>Chordata</taxon>
        <taxon>Craniata</taxon>
        <taxon>Vertebrata</taxon>
        <taxon>Euteleostomi</taxon>
        <taxon>Actinopterygii</taxon>
        <taxon>Neopterygii</taxon>
        <taxon>Teleostei</taxon>
        <taxon>Neoteleostei</taxon>
        <taxon>Acanthomorphata</taxon>
        <taxon>Gobiaria</taxon>
        <taxon>Gobiiformes</taxon>
        <taxon>Gobioidei</taxon>
        <taxon>Gobiidae</taxon>
        <taxon>Gobionellinae</taxon>
        <taxon>Mugilogobius</taxon>
    </lineage>
</organism>
<dbReference type="GO" id="GO:0016020">
    <property type="term" value="C:membrane"/>
    <property type="evidence" value="ECO:0007669"/>
    <property type="project" value="UniProtKB-SubCell"/>
</dbReference>
<keyword evidence="4" id="KW-0812">Transmembrane</keyword>
<proteinExistence type="predicted"/>
<keyword evidence="7" id="KW-0472">Membrane</keyword>
<dbReference type="EMBL" id="JBBPFD010000004">
    <property type="protein sequence ID" value="KAK7930495.1"/>
    <property type="molecule type" value="Genomic_DNA"/>
</dbReference>
<feature type="domain" description="Fringe-like glycosyltransferase" evidence="8">
    <location>
        <begin position="24"/>
        <end position="136"/>
    </location>
</feature>
<protein>
    <recommendedName>
        <fullName evidence="8">Fringe-like glycosyltransferase domain-containing protein</fullName>
    </recommendedName>
</protein>
<accession>A0AAW0PL33</accession>